<feature type="transmembrane region" description="Helical" evidence="1">
    <location>
        <begin position="152"/>
        <end position="170"/>
    </location>
</feature>
<evidence type="ECO:0000313" key="4">
    <source>
        <dbReference type="Proteomes" id="UP000661715"/>
    </source>
</evidence>
<keyword evidence="4" id="KW-1185">Reference proteome</keyword>
<gene>
    <name evidence="3" type="ORF">B6A10_01175</name>
</gene>
<keyword evidence="1" id="KW-0472">Membrane</keyword>
<reference evidence="3 4" key="1">
    <citation type="journal article" date="2020" name="Microbiol. Res.">
        <title>Flavobacterium pokkalii sp. nov., a novel plant growth promoting native rhizobacteria isolated from pokkali rice grown in coastal saline affected agricultural regions of southern India, Kerala.</title>
        <authorList>
            <person name="Menon R.R."/>
            <person name="Kumari S."/>
            <person name="Viver T."/>
            <person name="Rameshkumar N."/>
        </authorList>
    </citation>
    <scope>NUCLEOTIDE SEQUENCE [LARGE SCALE GENOMIC DNA]</scope>
    <source>
        <strain evidence="3 4">L1I52</strain>
    </source>
</reference>
<feature type="transmembrane region" description="Helical" evidence="1">
    <location>
        <begin position="77"/>
        <end position="97"/>
    </location>
</feature>
<dbReference type="InterPro" id="IPR003675">
    <property type="entry name" value="Rce1/LyrA-like_dom"/>
</dbReference>
<keyword evidence="1" id="KW-0812">Transmembrane</keyword>
<feature type="transmembrane region" description="Helical" evidence="1">
    <location>
        <begin position="6"/>
        <end position="24"/>
    </location>
</feature>
<organism evidence="3 4">
    <name type="scientific">Flavobacterium pokkalii</name>
    <dbReference type="NCBI Taxonomy" id="1940408"/>
    <lineage>
        <taxon>Bacteria</taxon>
        <taxon>Pseudomonadati</taxon>
        <taxon>Bacteroidota</taxon>
        <taxon>Flavobacteriia</taxon>
        <taxon>Flavobacteriales</taxon>
        <taxon>Flavobacteriaceae</taxon>
        <taxon>Flavobacterium</taxon>
    </lineage>
</organism>
<comment type="caution">
    <text evidence="3">The sequence shown here is derived from an EMBL/GenBank/DDBJ whole genome shotgun (WGS) entry which is preliminary data.</text>
</comment>
<feature type="transmembrane region" description="Helical" evidence="1">
    <location>
        <begin position="177"/>
        <end position="194"/>
    </location>
</feature>
<feature type="domain" description="CAAX prenyl protease 2/Lysostaphin resistance protein A-like" evidence="2">
    <location>
        <begin position="137"/>
        <end position="208"/>
    </location>
</feature>
<feature type="transmembrane region" description="Helical" evidence="1">
    <location>
        <begin position="45"/>
        <end position="65"/>
    </location>
</feature>
<dbReference type="RefSeq" id="WP_188219387.1">
    <property type="nucleotide sequence ID" value="NZ_NASZ01000001.1"/>
</dbReference>
<dbReference type="Pfam" id="PF02517">
    <property type="entry name" value="Rce1-like"/>
    <property type="match status" value="1"/>
</dbReference>
<dbReference type="Proteomes" id="UP000661715">
    <property type="component" value="Unassembled WGS sequence"/>
</dbReference>
<protein>
    <recommendedName>
        <fullName evidence="2">CAAX prenyl protease 2/Lysostaphin resistance protein A-like domain-containing protein</fullName>
    </recommendedName>
</protein>
<evidence type="ECO:0000313" key="3">
    <source>
        <dbReference type="EMBL" id="MBD0723784.1"/>
    </source>
</evidence>
<feature type="transmembrane region" description="Helical" evidence="1">
    <location>
        <begin position="117"/>
        <end position="140"/>
    </location>
</feature>
<name>A0ABR7UPA0_9FLAO</name>
<proteinExistence type="predicted"/>
<evidence type="ECO:0000259" key="2">
    <source>
        <dbReference type="Pfam" id="PF02517"/>
    </source>
</evidence>
<feature type="transmembrane region" description="Helical" evidence="1">
    <location>
        <begin position="200"/>
        <end position="219"/>
    </location>
</feature>
<sequence length="241" mass="28024">METTTLFLYAFSYIIFFAFNWKQIKKGSQRLIDENGNFSSKPIQLISNQIFEAILLGITALITLKNNVLQLLFNPEITANIITLYLLTFILILFLAFKQSKNTFKKRKQSSGNATQFSTLFFCSYFISRALFLFSYELWLRGSFLFETAHQFGIPIAIITNVSIYVLLHLFNSKKELLVCIPFGIMVCIFNLLFQAVWPAIILHISFSLAYEINFYRLYVIDLKTTRHENFNNRGYGTNRS</sequence>
<evidence type="ECO:0000256" key="1">
    <source>
        <dbReference type="SAM" id="Phobius"/>
    </source>
</evidence>
<accession>A0ABR7UPA0</accession>
<keyword evidence="1" id="KW-1133">Transmembrane helix</keyword>
<dbReference type="EMBL" id="NASZ01000001">
    <property type="protein sequence ID" value="MBD0723784.1"/>
    <property type="molecule type" value="Genomic_DNA"/>
</dbReference>